<dbReference type="AlphaFoldDB" id="A0A7W7YQK5"/>
<proteinExistence type="predicted"/>
<organism evidence="1 2">
    <name type="scientific">Prosthecobacter dejongeii</name>
    <dbReference type="NCBI Taxonomy" id="48465"/>
    <lineage>
        <taxon>Bacteria</taxon>
        <taxon>Pseudomonadati</taxon>
        <taxon>Verrucomicrobiota</taxon>
        <taxon>Verrucomicrobiia</taxon>
        <taxon>Verrucomicrobiales</taxon>
        <taxon>Verrucomicrobiaceae</taxon>
        <taxon>Prosthecobacter</taxon>
    </lineage>
</organism>
<reference evidence="1 2" key="1">
    <citation type="submission" date="2020-08" db="EMBL/GenBank/DDBJ databases">
        <title>Genomic Encyclopedia of Type Strains, Phase IV (KMG-IV): sequencing the most valuable type-strain genomes for metagenomic binning, comparative biology and taxonomic classification.</title>
        <authorList>
            <person name="Goeker M."/>
        </authorList>
    </citation>
    <scope>NUCLEOTIDE SEQUENCE [LARGE SCALE GENOMIC DNA]</scope>
    <source>
        <strain evidence="1 2">DSM 12251</strain>
    </source>
</reference>
<dbReference type="Gene3D" id="1.10.3290.10">
    <property type="entry name" value="Fido-like domain"/>
    <property type="match status" value="1"/>
</dbReference>
<name>A0A7W7YQK5_9BACT</name>
<dbReference type="EMBL" id="JACHIF010000015">
    <property type="protein sequence ID" value="MBB5040553.1"/>
    <property type="molecule type" value="Genomic_DNA"/>
</dbReference>
<accession>A0A7W7YQK5</accession>
<evidence type="ECO:0000313" key="2">
    <source>
        <dbReference type="Proteomes" id="UP000534294"/>
    </source>
</evidence>
<dbReference type="InterPro" id="IPR036597">
    <property type="entry name" value="Fido-like_dom_sf"/>
</dbReference>
<sequence length="217" mass="25098">MFTITNHQKTLDELRNFENTRERGLIDPQMTAEKFTERLNENAQDSYEWLTNKGTWPPSLEDLKQVHKTLCRDLQNGGGYIEDEAQALKYEESCRQMIKDMGTDNSQQRLIALAAHTARCEGIELFKDHNSTVNRLALEAQMDIFLGRAQRPGVDQANYLQAVDLAQKGNPQVFADLIESNHRQAVDAKQEIWQFQRQTLGPDYSTNWRDQDPSIRR</sequence>
<comment type="caution">
    <text evidence="1">The sequence shown here is derived from an EMBL/GenBank/DDBJ whole genome shotgun (WGS) entry which is preliminary data.</text>
</comment>
<evidence type="ECO:0000313" key="1">
    <source>
        <dbReference type="EMBL" id="MBB5040553.1"/>
    </source>
</evidence>
<dbReference type="Proteomes" id="UP000534294">
    <property type="component" value="Unassembled WGS sequence"/>
</dbReference>
<gene>
    <name evidence="1" type="ORF">HNQ64_004841</name>
</gene>
<keyword evidence="2" id="KW-1185">Reference proteome</keyword>
<protein>
    <submittedName>
        <fullName evidence="1">Uncharacterized protein</fullName>
    </submittedName>
</protein>
<dbReference type="RefSeq" id="WP_184213252.1">
    <property type="nucleotide sequence ID" value="NZ_JACHIF010000015.1"/>
</dbReference>